<feature type="transmembrane region" description="Helical" evidence="1">
    <location>
        <begin position="72"/>
        <end position="91"/>
    </location>
</feature>
<keyword evidence="1" id="KW-0472">Membrane</keyword>
<dbReference type="OrthoDB" id="5588650at2"/>
<evidence type="ECO:0000313" key="3">
    <source>
        <dbReference type="Proteomes" id="UP000181985"/>
    </source>
</evidence>
<dbReference type="Pfam" id="PF04247">
    <property type="entry name" value="SirB"/>
    <property type="match status" value="1"/>
</dbReference>
<dbReference type="PANTHER" id="PTHR39594:SF1">
    <property type="entry name" value="PROTEIN YCHQ"/>
    <property type="match status" value="1"/>
</dbReference>
<dbReference type="PIRSF" id="PIRSF005610">
    <property type="entry name" value="SirB"/>
    <property type="match status" value="1"/>
</dbReference>
<dbReference type="GO" id="GO:0005886">
    <property type="term" value="C:plasma membrane"/>
    <property type="evidence" value="ECO:0007669"/>
    <property type="project" value="TreeGrafter"/>
</dbReference>
<dbReference type="RefSeq" id="WP_071943092.1">
    <property type="nucleotide sequence ID" value="NZ_CP018139.1"/>
</dbReference>
<dbReference type="EMBL" id="CP018139">
    <property type="protein sequence ID" value="APE30736.1"/>
    <property type="molecule type" value="Genomic_DNA"/>
</dbReference>
<accession>A0A1J0VFC2</accession>
<dbReference type="AlphaFoldDB" id="A0A1J0VFC2"/>
<feature type="transmembrane region" description="Helical" evidence="1">
    <location>
        <begin position="103"/>
        <end position="122"/>
    </location>
</feature>
<dbReference type="KEGG" id="hsi:BOX17_07090"/>
<protein>
    <submittedName>
        <fullName evidence="2">Regulator SirB</fullName>
    </submittedName>
</protein>
<proteinExistence type="predicted"/>
<dbReference type="PANTHER" id="PTHR39594">
    <property type="entry name" value="PROTEIN YCHQ"/>
    <property type="match status" value="1"/>
</dbReference>
<keyword evidence="1" id="KW-0812">Transmembrane</keyword>
<keyword evidence="3" id="KW-1185">Reference proteome</keyword>
<dbReference type="Proteomes" id="UP000181985">
    <property type="component" value="Chromosome"/>
</dbReference>
<organism evidence="2 3">
    <name type="scientific">Halomonas aestuarii</name>
    <dbReference type="NCBI Taxonomy" id="1897729"/>
    <lineage>
        <taxon>Bacteria</taxon>
        <taxon>Pseudomonadati</taxon>
        <taxon>Pseudomonadota</taxon>
        <taxon>Gammaproteobacteria</taxon>
        <taxon>Oceanospirillales</taxon>
        <taxon>Halomonadaceae</taxon>
        <taxon>Halomonas</taxon>
    </lineage>
</organism>
<keyword evidence="1" id="KW-1133">Transmembrane helix</keyword>
<feature type="transmembrane region" description="Helical" evidence="1">
    <location>
        <begin position="6"/>
        <end position="28"/>
    </location>
</feature>
<evidence type="ECO:0000256" key="1">
    <source>
        <dbReference type="SAM" id="Phobius"/>
    </source>
</evidence>
<gene>
    <name evidence="2" type="ORF">BOX17_07090</name>
</gene>
<name>A0A1J0VFC2_9GAMM</name>
<reference evidence="3" key="1">
    <citation type="submission" date="2016-11" db="EMBL/GenBank/DDBJ databases">
        <title>Halolamina sediminis sp. nov., an extremely halophilic archaeon isolated from solar salt.</title>
        <authorList>
            <person name="Koh H.-W."/>
            <person name="Rani S."/>
            <person name="Park S.-J."/>
        </authorList>
    </citation>
    <scope>NUCLEOTIDE SEQUENCE [LARGE SCALE GENOMIC DNA]</scope>
    <source>
        <strain evidence="3">Hb3</strain>
    </source>
</reference>
<feature type="transmembrane region" description="Helical" evidence="1">
    <location>
        <begin position="40"/>
        <end position="66"/>
    </location>
</feature>
<dbReference type="InterPro" id="IPR007360">
    <property type="entry name" value="SirB"/>
</dbReference>
<sequence>MEHYALIKQLHVTAATLSLLLFALRAWWSVREAPIRRARWVRVLPHLIDTTLLALGVTLMVMLSLWPHQHPWLAAKLIALLGYIVLGTVAIKRGRTPAVRGTAALAAVAVFAYMVGAAIHHSPLSWWA</sequence>
<evidence type="ECO:0000313" key="2">
    <source>
        <dbReference type="EMBL" id="APE30736.1"/>
    </source>
</evidence>